<dbReference type="PANTHER" id="PTHR22936:SF69">
    <property type="entry name" value="RHOMBOID-LIKE PROTEIN"/>
    <property type="match status" value="1"/>
</dbReference>
<keyword evidence="7 10" id="KW-0720">Serine protease</keyword>
<keyword evidence="4 10" id="KW-0645">Protease</keyword>
<comment type="subcellular location">
    <subcellularLocation>
        <location evidence="2 10">Membrane</location>
        <topology evidence="2 10">Multi-pass membrane protein</topology>
    </subcellularLocation>
</comment>
<reference evidence="13 14" key="1">
    <citation type="journal article" date="2017" name="G3 (Bethesda)">
        <title>First Draft Genome Sequence of the Pathogenic Fungus Lomentospora prolificans (Formerly Scedosporium prolificans).</title>
        <authorList>
            <person name="Luo R."/>
            <person name="Zimin A."/>
            <person name="Workman R."/>
            <person name="Fan Y."/>
            <person name="Pertea G."/>
            <person name="Grossman N."/>
            <person name="Wear M.P."/>
            <person name="Jia B."/>
            <person name="Miller H."/>
            <person name="Casadevall A."/>
            <person name="Timp W."/>
            <person name="Zhang S.X."/>
            <person name="Salzberg S.L."/>
        </authorList>
    </citation>
    <scope>NUCLEOTIDE SEQUENCE [LARGE SCALE GENOMIC DNA]</scope>
    <source>
        <strain evidence="13 14">JHH-5317</strain>
    </source>
</reference>
<proteinExistence type="inferred from homology"/>
<accession>A0A2N3MYM9</accession>
<evidence type="ECO:0000256" key="4">
    <source>
        <dbReference type="ARBA" id="ARBA00022670"/>
    </source>
</evidence>
<feature type="compositionally biased region" description="Polar residues" evidence="11">
    <location>
        <begin position="16"/>
        <end position="25"/>
    </location>
</feature>
<gene>
    <name evidence="13" type="ORF">jhhlp_008636</name>
</gene>
<dbReference type="EC" id="3.4.21.105" evidence="10"/>
<comment type="function">
    <text evidence="10">Serine protease involved in intramembrane proteolysis.</text>
</comment>
<feature type="transmembrane region" description="Helical" evidence="10">
    <location>
        <begin position="361"/>
        <end position="380"/>
    </location>
</feature>
<evidence type="ECO:0000256" key="5">
    <source>
        <dbReference type="ARBA" id="ARBA00022692"/>
    </source>
</evidence>
<dbReference type="InterPro" id="IPR022764">
    <property type="entry name" value="Peptidase_S54_rhomboid_dom"/>
</dbReference>
<dbReference type="Proteomes" id="UP000233524">
    <property type="component" value="Unassembled WGS sequence"/>
</dbReference>
<dbReference type="EMBL" id="NLAX01001623">
    <property type="protein sequence ID" value="PKS05265.1"/>
    <property type="molecule type" value="Genomic_DNA"/>
</dbReference>
<feature type="transmembrane region" description="Helical" evidence="10">
    <location>
        <begin position="392"/>
        <end position="408"/>
    </location>
</feature>
<dbReference type="InterPro" id="IPR002610">
    <property type="entry name" value="Peptidase_S54_rhomboid-like"/>
</dbReference>
<dbReference type="STRING" id="41688.A0A2N3MYM9"/>
<dbReference type="AlphaFoldDB" id="A0A2N3MYM9"/>
<dbReference type="InterPro" id="IPR035952">
    <property type="entry name" value="Rhomboid-like_sf"/>
</dbReference>
<evidence type="ECO:0000256" key="11">
    <source>
        <dbReference type="SAM" id="MobiDB-lite"/>
    </source>
</evidence>
<dbReference type="InParanoid" id="A0A2N3MYM9"/>
<dbReference type="Gene3D" id="1.20.1540.10">
    <property type="entry name" value="Rhomboid-like"/>
    <property type="match status" value="1"/>
</dbReference>
<comment type="catalytic activity">
    <reaction evidence="1 10">
        <text>Cleaves type-1 transmembrane domains using a catalytic dyad composed of serine and histidine that are contributed by different transmembrane domains.</text>
        <dbReference type="EC" id="3.4.21.105"/>
    </reaction>
</comment>
<dbReference type="PANTHER" id="PTHR22936">
    <property type="entry name" value="RHOMBOID-RELATED"/>
    <property type="match status" value="1"/>
</dbReference>
<feature type="compositionally biased region" description="Low complexity" evidence="11">
    <location>
        <begin position="28"/>
        <end position="46"/>
    </location>
</feature>
<feature type="transmembrane region" description="Helical" evidence="10">
    <location>
        <begin position="335"/>
        <end position="355"/>
    </location>
</feature>
<evidence type="ECO:0000256" key="7">
    <source>
        <dbReference type="ARBA" id="ARBA00022825"/>
    </source>
</evidence>
<protein>
    <recommendedName>
        <fullName evidence="10">Rhomboid-type serine protease</fullName>
        <ecNumber evidence="10">3.4.21.105</ecNumber>
    </recommendedName>
</protein>
<feature type="transmembrane region" description="Helical" evidence="10">
    <location>
        <begin position="476"/>
        <end position="501"/>
    </location>
</feature>
<dbReference type="SUPFAM" id="SSF144091">
    <property type="entry name" value="Rhomboid-like"/>
    <property type="match status" value="1"/>
</dbReference>
<sequence length="549" mass="60387">MAANDYYSGYGASGPNDRNNYSDNNIRPAASSSSGGYIPSPSPLSYTQHDPYSPSPTPVQRPAHGATHASPFDTVFDDNVYPMNNRHNNSSTDFGTYNNSNMNLPQQQDTAYYGPGRGSPDAGRAEDIPLQDRPNKDVEFGNDHVYDAPDSGRPTPTQRKKKRKGNIRLGQLGMFGAERKRIPWVVYIFTLVQIAVFIGEIARNAVLTGSPIMIKPTFNPMIGPSTFVLINMGARYAPCMHNIDAIQGSVKVITWPCPNTTTTAAECTLSEACGLGGVPEPDHTGNKDQSPEPNQWFRFIIPIFMHAGLIHIGFNMLLQMTIGKEMEKAIGSLRFILVYMSSGIFGNIMGGNYAADGLPSTGASGALFGVIALVLLDLLYSWQERRNPVKDLLFILLDIVISFVLGLLPGLDNFAHIGGFVMGVGLGICVLHSPNALRRRLGQDTSYSAVRDGAARGHSFLKNPAGFFKGRKPLWWVWWMIRAGCLISVTVAFIVLLNNFYVDRNTCSWCKYLSCLPVSDWCELGNLEIEDTNQTETKRAMDAMFARLF</sequence>
<evidence type="ECO:0000313" key="14">
    <source>
        <dbReference type="Proteomes" id="UP000233524"/>
    </source>
</evidence>
<keyword evidence="14" id="KW-1185">Reference proteome</keyword>
<evidence type="ECO:0000313" key="13">
    <source>
        <dbReference type="EMBL" id="PKS05265.1"/>
    </source>
</evidence>
<comment type="caution">
    <text evidence="13">The sequence shown here is derived from an EMBL/GenBank/DDBJ whole genome shotgun (WGS) entry which is preliminary data.</text>
</comment>
<dbReference type="GO" id="GO:0004252">
    <property type="term" value="F:serine-type endopeptidase activity"/>
    <property type="evidence" value="ECO:0007669"/>
    <property type="project" value="InterPro"/>
</dbReference>
<evidence type="ECO:0000256" key="9">
    <source>
        <dbReference type="ARBA" id="ARBA00023136"/>
    </source>
</evidence>
<organism evidence="13 14">
    <name type="scientific">Lomentospora prolificans</name>
    <dbReference type="NCBI Taxonomy" id="41688"/>
    <lineage>
        <taxon>Eukaryota</taxon>
        <taxon>Fungi</taxon>
        <taxon>Dikarya</taxon>
        <taxon>Ascomycota</taxon>
        <taxon>Pezizomycotina</taxon>
        <taxon>Sordariomycetes</taxon>
        <taxon>Hypocreomycetidae</taxon>
        <taxon>Microascales</taxon>
        <taxon>Microascaceae</taxon>
        <taxon>Lomentospora</taxon>
    </lineage>
</organism>
<feature type="transmembrane region" description="Helical" evidence="10">
    <location>
        <begin position="414"/>
        <end position="431"/>
    </location>
</feature>
<feature type="region of interest" description="Disordered" evidence="11">
    <location>
        <begin position="1"/>
        <end position="165"/>
    </location>
</feature>
<dbReference type="GO" id="GO:0016020">
    <property type="term" value="C:membrane"/>
    <property type="evidence" value="ECO:0007669"/>
    <property type="project" value="UniProtKB-SubCell"/>
</dbReference>
<evidence type="ECO:0000256" key="8">
    <source>
        <dbReference type="ARBA" id="ARBA00022989"/>
    </source>
</evidence>
<keyword evidence="5 10" id="KW-0812">Transmembrane</keyword>
<evidence type="ECO:0000256" key="3">
    <source>
        <dbReference type="ARBA" id="ARBA00009045"/>
    </source>
</evidence>
<evidence type="ECO:0000259" key="12">
    <source>
        <dbReference type="Pfam" id="PF01694"/>
    </source>
</evidence>
<keyword evidence="9 10" id="KW-0472">Membrane</keyword>
<evidence type="ECO:0000256" key="6">
    <source>
        <dbReference type="ARBA" id="ARBA00022801"/>
    </source>
</evidence>
<feature type="compositionally biased region" description="Basic and acidic residues" evidence="11">
    <location>
        <begin position="133"/>
        <end position="147"/>
    </location>
</feature>
<evidence type="ECO:0000256" key="2">
    <source>
        <dbReference type="ARBA" id="ARBA00004141"/>
    </source>
</evidence>
<keyword evidence="6 10" id="KW-0378">Hydrolase</keyword>
<dbReference type="OrthoDB" id="2146116at2759"/>
<dbReference type="Pfam" id="PF01694">
    <property type="entry name" value="Rhomboid"/>
    <property type="match status" value="1"/>
</dbReference>
<evidence type="ECO:0000256" key="1">
    <source>
        <dbReference type="ARBA" id="ARBA00000156"/>
    </source>
</evidence>
<evidence type="ECO:0000256" key="10">
    <source>
        <dbReference type="RuleBase" id="RU362115"/>
    </source>
</evidence>
<feature type="domain" description="Peptidase S54 rhomboid" evidence="12">
    <location>
        <begin position="294"/>
        <end position="431"/>
    </location>
</feature>
<feature type="transmembrane region" description="Helical" evidence="10">
    <location>
        <begin position="184"/>
        <end position="202"/>
    </location>
</feature>
<comment type="similarity">
    <text evidence="3 10">Belongs to the peptidase S54 family.</text>
</comment>
<dbReference type="VEuPathDB" id="FungiDB:jhhlp_008636"/>
<feature type="compositionally biased region" description="Polar residues" evidence="11">
    <location>
        <begin position="85"/>
        <end position="110"/>
    </location>
</feature>
<name>A0A2N3MYM9_9PEZI</name>
<dbReference type="GO" id="GO:0006508">
    <property type="term" value="P:proteolysis"/>
    <property type="evidence" value="ECO:0007669"/>
    <property type="project" value="UniProtKB-KW"/>
</dbReference>
<keyword evidence="8 10" id="KW-1133">Transmembrane helix</keyword>
<feature type="transmembrane region" description="Helical" evidence="10">
    <location>
        <begin position="296"/>
        <end position="314"/>
    </location>
</feature>